<protein>
    <recommendedName>
        <fullName evidence="4">DUF2975 domain-containing protein</fullName>
    </recommendedName>
</protein>
<reference evidence="2 3" key="1">
    <citation type="submission" date="2014-03" db="EMBL/GenBank/DDBJ databases">
        <title>Genomics of Bifidobacteria.</title>
        <authorList>
            <person name="Ventura M."/>
            <person name="Milani C."/>
            <person name="Lugli G.A."/>
        </authorList>
    </citation>
    <scope>NUCLEOTIDE SEQUENCE [LARGE SCALE GENOMIC DNA]</scope>
    <source>
        <strain evidence="2 3">LMG 11586</strain>
    </source>
</reference>
<gene>
    <name evidence="2" type="ORF">BIGA_1353</name>
</gene>
<dbReference type="AlphaFoldDB" id="A0A087AQ25"/>
<evidence type="ECO:0000313" key="3">
    <source>
        <dbReference type="Proteomes" id="UP000029046"/>
    </source>
</evidence>
<keyword evidence="1" id="KW-0472">Membrane</keyword>
<comment type="caution">
    <text evidence="2">The sequence shown here is derived from an EMBL/GenBank/DDBJ whole genome shotgun (WGS) entry which is preliminary data.</text>
</comment>
<feature type="transmembrane region" description="Helical" evidence="1">
    <location>
        <begin position="84"/>
        <end position="107"/>
    </location>
</feature>
<accession>A0A087AQ25</accession>
<evidence type="ECO:0008006" key="4">
    <source>
        <dbReference type="Google" id="ProtNLM"/>
    </source>
</evidence>
<feature type="transmembrane region" description="Helical" evidence="1">
    <location>
        <begin position="171"/>
        <end position="190"/>
    </location>
</feature>
<name>A0A087AQ25_9BIFI</name>
<evidence type="ECO:0000256" key="1">
    <source>
        <dbReference type="SAM" id="Phobius"/>
    </source>
</evidence>
<dbReference type="Proteomes" id="UP000029046">
    <property type="component" value="Unassembled WGS sequence"/>
</dbReference>
<dbReference type="OrthoDB" id="3232608at2"/>
<organism evidence="2 3">
    <name type="scientific">Bifidobacterium pullorum subsp. gallinarum</name>
    <dbReference type="NCBI Taxonomy" id="78344"/>
    <lineage>
        <taxon>Bacteria</taxon>
        <taxon>Bacillati</taxon>
        <taxon>Actinomycetota</taxon>
        <taxon>Actinomycetes</taxon>
        <taxon>Bifidobacteriales</taxon>
        <taxon>Bifidobacteriaceae</taxon>
        <taxon>Bifidobacterium</taxon>
    </lineage>
</organism>
<feature type="transmembrane region" description="Helical" evidence="1">
    <location>
        <begin position="141"/>
        <end position="165"/>
    </location>
</feature>
<keyword evidence="1" id="KW-0812">Transmembrane</keyword>
<keyword evidence="3" id="KW-1185">Reference proteome</keyword>
<keyword evidence="1" id="KW-1133">Transmembrane helix</keyword>
<evidence type="ECO:0000313" key="2">
    <source>
        <dbReference type="EMBL" id="KFI60875.1"/>
    </source>
</evidence>
<dbReference type="eggNOG" id="ENOG5031VT1">
    <property type="taxonomic scope" value="Bacteria"/>
</dbReference>
<sequence length="204" mass="22083">MKQVIGVKWARGNGIASVIARIIEIVLWLGVAWLVVGAVLLYMNRSAIVVDADANRVYADSISVSGSFLDVDVYLGRGRMRDEVYYPLVALVLVAQLAILVCMALVFHEIADVCLRLKEWEHSRGGLEGPFGERMVRSFRFVGSCLIALPVVSWVMAAVCGLLGASVSVGLGSVVFVMLGLLCWSLAHVFESGAAMQHEMDGLV</sequence>
<proteinExistence type="predicted"/>
<feature type="transmembrane region" description="Helical" evidence="1">
    <location>
        <begin position="21"/>
        <end position="43"/>
    </location>
</feature>
<dbReference type="RefSeq" id="WP_033506399.1">
    <property type="nucleotide sequence ID" value="NZ_JGYX01000003.1"/>
</dbReference>
<dbReference type="EMBL" id="JGYX01000003">
    <property type="protein sequence ID" value="KFI60875.1"/>
    <property type="molecule type" value="Genomic_DNA"/>
</dbReference>